<dbReference type="Proteomes" id="UP000246018">
    <property type="component" value="Unassembled WGS sequence"/>
</dbReference>
<feature type="transmembrane region" description="Helical" evidence="6">
    <location>
        <begin position="83"/>
        <end position="106"/>
    </location>
</feature>
<dbReference type="OrthoDB" id="9814303at2"/>
<feature type="transmembrane region" description="Helical" evidence="6">
    <location>
        <begin position="286"/>
        <end position="307"/>
    </location>
</feature>
<feature type="transmembrane region" description="Helical" evidence="6">
    <location>
        <begin position="12"/>
        <end position="32"/>
    </location>
</feature>
<protein>
    <submittedName>
        <fullName evidence="8">Bcr/CflA family drug resistance efflux transporter</fullName>
    </submittedName>
</protein>
<keyword evidence="5 6" id="KW-0472">Membrane</keyword>
<keyword evidence="3 6" id="KW-0812">Transmembrane</keyword>
<keyword evidence="2" id="KW-0813">Transport</keyword>
<feature type="transmembrane region" description="Helical" evidence="6">
    <location>
        <begin position="313"/>
        <end position="335"/>
    </location>
</feature>
<comment type="caution">
    <text evidence="8">The sequence shown here is derived from an EMBL/GenBank/DDBJ whole genome shotgun (WGS) entry which is preliminary data.</text>
</comment>
<feature type="transmembrane region" description="Helical" evidence="6">
    <location>
        <begin position="112"/>
        <end position="129"/>
    </location>
</feature>
<reference evidence="8 9" key="1">
    <citation type="submission" date="2018-04" db="EMBL/GenBank/DDBJ databases">
        <title>Genome of Nocardioides gansuensis WSJ-1.</title>
        <authorList>
            <person name="Wu S."/>
            <person name="Wang G."/>
        </authorList>
    </citation>
    <scope>NUCLEOTIDE SEQUENCE [LARGE SCALE GENOMIC DNA]</scope>
    <source>
        <strain evidence="8 9">WSJ-1</strain>
    </source>
</reference>
<dbReference type="Gene3D" id="1.20.1720.10">
    <property type="entry name" value="Multidrug resistance protein D"/>
    <property type="match status" value="1"/>
</dbReference>
<name>A0A2T8F6D2_9ACTN</name>
<evidence type="ECO:0000256" key="3">
    <source>
        <dbReference type="ARBA" id="ARBA00022692"/>
    </source>
</evidence>
<dbReference type="InterPro" id="IPR020846">
    <property type="entry name" value="MFS_dom"/>
</dbReference>
<sequence>MTAPSPSTASWKVAVAVPVVLAMLSMIGPFSIDTPFPAFPEMASDFGVASGEMQLVVTAYLASFAVMSVFHGPLSDAIGRRPVILWSVAVYVVASVAAMFAPSLALLLATRVLQGLSAGGATIVSRTVIRDLFEGETAQRLMSRVALIFGLAPAIAPVIGGALLQVGPWPLVFGFQAGLGLLLIAMVLLVLPETHPPSARVPLRVGEVLRGLTEVARHAAFHRVAWAATLAFGAQFLYIGGAAIFVVDLLGQGELDFWKFFVPMIGAMMVGSWISGRSAGRITARLLVSIGFVTTVVAGVVGVAIAASPVAGVIWWAVAGPSLIALGNGMAYPALQLMLLDLFPARRGAVVSSATFITLVFNAVAAVALTPLVATSTLGLAVAALVIVVLGAALWWWHATIERRAPVVPPCPEELEPTASL</sequence>
<dbReference type="EMBL" id="QDGZ01000009">
    <property type="protein sequence ID" value="PVG81274.1"/>
    <property type="molecule type" value="Genomic_DNA"/>
</dbReference>
<dbReference type="AlphaFoldDB" id="A0A2T8F6D2"/>
<dbReference type="PANTHER" id="PTHR23502">
    <property type="entry name" value="MAJOR FACILITATOR SUPERFAMILY"/>
    <property type="match status" value="1"/>
</dbReference>
<evidence type="ECO:0000313" key="8">
    <source>
        <dbReference type="EMBL" id="PVG81274.1"/>
    </source>
</evidence>
<evidence type="ECO:0000256" key="2">
    <source>
        <dbReference type="ARBA" id="ARBA00022448"/>
    </source>
</evidence>
<dbReference type="InterPro" id="IPR036259">
    <property type="entry name" value="MFS_trans_sf"/>
</dbReference>
<evidence type="ECO:0000259" key="7">
    <source>
        <dbReference type="PROSITE" id="PS50850"/>
    </source>
</evidence>
<organism evidence="8 9">
    <name type="scientific">Nocardioides gansuensis</name>
    <dbReference type="NCBI Taxonomy" id="2138300"/>
    <lineage>
        <taxon>Bacteria</taxon>
        <taxon>Bacillati</taxon>
        <taxon>Actinomycetota</taxon>
        <taxon>Actinomycetes</taxon>
        <taxon>Propionibacteriales</taxon>
        <taxon>Nocardioidaceae</taxon>
        <taxon>Nocardioides</taxon>
    </lineage>
</organism>
<dbReference type="GO" id="GO:0005886">
    <property type="term" value="C:plasma membrane"/>
    <property type="evidence" value="ECO:0007669"/>
    <property type="project" value="UniProtKB-SubCell"/>
</dbReference>
<dbReference type="PANTHER" id="PTHR23502:SF132">
    <property type="entry name" value="POLYAMINE TRANSPORTER 2-RELATED"/>
    <property type="match status" value="1"/>
</dbReference>
<proteinExistence type="predicted"/>
<dbReference type="GO" id="GO:0015385">
    <property type="term" value="F:sodium:proton antiporter activity"/>
    <property type="evidence" value="ECO:0007669"/>
    <property type="project" value="TreeGrafter"/>
</dbReference>
<dbReference type="Pfam" id="PF07690">
    <property type="entry name" value="MFS_1"/>
    <property type="match status" value="1"/>
</dbReference>
<evidence type="ECO:0000256" key="4">
    <source>
        <dbReference type="ARBA" id="ARBA00022989"/>
    </source>
</evidence>
<dbReference type="SUPFAM" id="SSF103473">
    <property type="entry name" value="MFS general substrate transporter"/>
    <property type="match status" value="1"/>
</dbReference>
<feature type="transmembrane region" description="Helical" evidence="6">
    <location>
        <begin position="52"/>
        <end position="71"/>
    </location>
</feature>
<feature type="transmembrane region" description="Helical" evidence="6">
    <location>
        <begin position="347"/>
        <end position="372"/>
    </location>
</feature>
<gene>
    <name evidence="8" type="ORF">DDE18_19235</name>
</gene>
<dbReference type="GO" id="GO:1990961">
    <property type="term" value="P:xenobiotic detoxification by transmembrane export across the plasma membrane"/>
    <property type="evidence" value="ECO:0007669"/>
    <property type="project" value="TreeGrafter"/>
</dbReference>
<keyword evidence="9" id="KW-1185">Reference proteome</keyword>
<feature type="transmembrane region" description="Helical" evidence="6">
    <location>
        <begin position="141"/>
        <end position="163"/>
    </location>
</feature>
<dbReference type="CDD" id="cd17320">
    <property type="entry name" value="MFS_MdfA_MDR_like"/>
    <property type="match status" value="1"/>
</dbReference>
<evidence type="ECO:0000256" key="5">
    <source>
        <dbReference type="ARBA" id="ARBA00023136"/>
    </source>
</evidence>
<dbReference type="InterPro" id="IPR011701">
    <property type="entry name" value="MFS"/>
</dbReference>
<comment type="subcellular location">
    <subcellularLocation>
        <location evidence="1">Cell membrane</location>
        <topology evidence="1">Multi-pass membrane protein</topology>
    </subcellularLocation>
</comment>
<keyword evidence="4 6" id="KW-1133">Transmembrane helix</keyword>
<dbReference type="PROSITE" id="PS50850">
    <property type="entry name" value="MFS"/>
    <property type="match status" value="1"/>
</dbReference>
<feature type="domain" description="Major facilitator superfamily (MFS) profile" evidence="7">
    <location>
        <begin position="17"/>
        <end position="404"/>
    </location>
</feature>
<accession>A0A2T8F6D2</accession>
<feature type="transmembrane region" description="Helical" evidence="6">
    <location>
        <begin position="378"/>
        <end position="397"/>
    </location>
</feature>
<feature type="transmembrane region" description="Helical" evidence="6">
    <location>
        <begin position="257"/>
        <end position="274"/>
    </location>
</feature>
<feature type="transmembrane region" description="Helical" evidence="6">
    <location>
        <begin position="169"/>
        <end position="191"/>
    </location>
</feature>
<feature type="transmembrane region" description="Helical" evidence="6">
    <location>
        <begin position="224"/>
        <end position="245"/>
    </location>
</feature>
<evidence type="ECO:0000313" key="9">
    <source>
        <dbReference type="Proteomes" id="UP000246018"/>
    </source>
</evidence>
<evidence type="ECO:0000256" key="6">
    <source>
        <dbReference type="SAM" id="Phobius"/>
    </source>
</evidence>
<evidence type="ECO:0000256" key="1">
    <source>
        <dbReference type="ARBA" id="ARBA00004651"/>
    </source>
</evidence>
<dbReference type="RefSeq" id="WP_116573890.1">
    <property type="nucleotide sequence ID" value="NZ_QDGZ01000009.1"/>
</dbReference>